<keyword evidence="1" id="KW-1133">Transmembrane helix</keyword>
<feature type="transmembrane region" description="Helical" evidence="1">
    <location>
        <begin position="442"/>
        <end position="463"/>
    </location>
</feature>
<protein>
    <submittedName>
        <fullName evidence="2">Uncharacterized protein</fullName>
    </submittedName>
</protein>
<name>A0A1Z5KJ93_FISSO</name>
<dbReference type="InParanoid" id="A0A1Z5KJ93"/>
<reference evidence="2 3" key="1">
    <citation type="journal article" date="2015" name="Plant Cell">
        <title>Oil accumulation by the oleaginous diatom Fistulifera solaris as revealed by the genome and transcriptome.</title>
        <authorList>
            <person name="Tanaka T."/>
            <person name="Maeda Y."/>
            <person name="Veluchamy A."/>
            <person name="Tanaka M."/>
            <person name="Abida H."/>
            <person name="Marechal E."/>
            <person name="Bowler C."/>
            <person name="Muto M."/>
            <person name="Sunaga Y."/>
            <person name="Tanaka M."/>
            <person name="Yoshino T."/>
            <person name="Taniguchi T."/>
            <person name="Fukuda Y."/>
            <person name="Nemoto M."/>
            <person name="Matsumoto M."/>
            <person name="Wong P.S."/>
            <person name="Aburatani S."/>
            <person name="Fujibuchi W."/>
        </authorList>
    </citation>
    <scope>NUCLEOTIDE SEQUENCE [LARGE SCALE GENOMIC DNA]</scope>
    <source>
        <strain evidence="2 3">JPCC DA0580</strain>
    </source>
</reference>
<dbReference type="OrthoDB" id="46634at2759"/>
<keyword evidence="1" id="KW-0812">Transmembrane</keyword>
<feature type="transmembrane region" description="Helical" evidence="1">
    <location>
        <begin position="286"/>
        <end position="310"/>
    </location>
</feature>
<dbReference type="EMBL" id="BDSP01000238">
    <property type="protein sequence ID" value="GAX26121.1"/>
    <property type="molecule type" value="Genomic_DNA"/>
</dbReference>
<feature type="transmembrane region" description="Helical" evidence="1">
    <location>
        <begin position="484"/>
        <end position="504"/>
    </location>
</feature>
<evidence type="ECO:0000256" key="1">
    <source>
        <dbReference type="SAM" id="Phobius"/>
    </source>
</evidence>
<dbReference type="Pfam" id="PF06772">
    <property type="entry name" value="LtrA"/>
    <property type="match status" value="1"/>
</dbReference>
<evidence type="ECO:0000313" key="2">
    <source>
        <dbReference type="EMBL" id="GAX26121.1"/>
    </source>
</evidence>
<comment type="caution">
    <text evidence="2">The sequence shown here is derived from an EMBL/GenBank/DDBJ whole genome shotgun (WGS) entry which is preliminary data.</text>
</comment>
<keyword evidence="3" id="KW-1185">Reference proteome</keyword>
<dbReference type="Proteomes" id="UP000198406">
    <property type="component" value="Unassembled WGS sequence"/>
</dbReference>
<feature type="transmembrane region" description="Helical" evidence="1">
    <location>
        <begin position="395"/>
        <end position="422"/>
    </location>
</feature>
<evidence type="ECO:0000313" key="3">
    <source>
        <dbReference type="Proteomes" id="UP000198406"/>
    </source>
</evidence>
<keyword evidence="1" id="KW-0472">Membrane</keyword>
<organism evidence="2 3">
    <name type="scientific">Fistulifera solaris</name>
    <name type="common">Oleaginous diatom</name>
    <dbReference type="NCBI Taxonomy" id="1519565"/>
    <lineage>
        <taxon>Eukaryota</taxon>
        <taxon>Sar</taxon>
        <taxon>Stramenopiles</taxon>
        <taxon>Ochrophyta</taxon>
        <taxon>Bacillariophyta</taxon>
        <taxon>Bacillariophyceae</taxon>
        <taxon>Bacillariophycidae</taxon>
        <taxon>Naviculales</taxon>
        <taxon>Naviculaceae</taxon>
        <taxon>Fistulifera</taxon>
    </lineage>
</organism>
<dbReference type="PANTHER" id="PTHR36840">
    <property type="entry name" value="BLL5714 PROTEIN"/>
    <property type="match status" value="1"/>
</dbReference>
<accession>A0A1Z5KJ93</accession>
<feature type="transmembrane region" description="Helical" evidence="1">
    <location>
        <begin position="357"/>
        <end position="374"/>
    </location>
</feature>
<proteinExistence type="predicted"/>
<dbReference type="InterPro" id="IPR010640">
    <property type="entry name" value="Low_temperature_requirement_A"/>
</dbReference>
<gene>
    <name evidence="2" type="ORF">FisN_24Hh006</name>
</gene>
<dbReference type="PANTHER" id="PTHR36840:SF1">
    <property type="entry name" value="BLL5714 PROTEIN"/>
    <property type="match status" value="1"/>
</dbReference>
<dbReference type="AlphaFoldDB" id="A0A1Z5KJ93"/>
<feature type="transmembrane region" description="Helical" evidence="1">
    <location>
        <begin position="175"/>
        <end position="200"/>
    </location>
</feature>
<sequence>MQEYTASEAFRLELEYEDTSKLENNNVPSDSVRPANNPATRRFVVTSERVAPTELSFKGMTLYCPPRQIKRWDEDEIEQKVDWGNLFFDLFFVAATYNVSYILTSDPYRNGFLYATGTFFPIMGFWERKAAIHCRFNVEDDILHRILKAIELLVLATAVLHIRPKKYMSDLKNDFSMFGFALSMTISRILYLLQNVELYYFAVGQRQAIQQAAKGLFSRYLLIETTFFAAASILAGYHYYVDEDDGSLSKSPNESYAYNSSYHRDLAANNEKNATTDESYIKDAPIWLMLAGHVASVLCMQITILFCFPADGRHKEFNVPMHIDFYMHRNGEWTMLMLGESIVSLLIVDVSDESKEFYTTFLFGVLSVVFLYFLHFASQPYHANQHALRRSKNTGIVWGALQQIYSMALVTLGAVFTLYLAYSGATDGSEVSDDFYEMRDQANRLFCIALGTVFATLDLMTLLHLGSNGISDRCKCKETNNIRIAPILFGLTRLAVLCFTLTMYRWEANPRNLSVIAALSILVQLFFRRLGNKFGQGIASAPDEH</sequence>
<feature type="transmembrane region" description="Helical" evidence="1">
    <location>
        <begin position="221"/>
        <end position="240"/>
    </location>
</feature>